<proteinExistence type="predicted"/>
<evidence type="ECO:0000256" key="1">
    <source>
        <dbReference type="SAM" id="MobiDB-lite"/>
    </source>
</evidence>
<organism evidence="3 4">
    <name type="scientific">Enhygromyxa salina</name>
    <dbReference type="NCBI Taxonomy" id="215803"/>
    <lineage>
        <taxon>Bacteria</taxon>
        <taxon>Pseudomonadati</taxon>
        <taxon>Myxococcota</taxon>
        <taxon>Polyangia</taxon>
        <taxon>Nannocystales</taxon>
        <taxon>Nannocystaceae</taxon>
        <taxon>Enhygromyxa</taxon>
    </lineage>
</organism>
<dbReference type="CDD" id="cd21173">
    <property type="entry name" value="NucC-like"/>
    <property type="match status" value="1"/>
</dbReference>
<protein>
    <recommendedName>
        <fullName evidence="2">DUF6602 domain-containing protein</fullName>
    </recommendedName>
</protein>
<accession>A0A2S9YTD4</accession>
<dbReference type="InterPro" id="IPR046537">
    <property type="entry name" value="DUF6602"/>
</dbReference>
<evidence type="ECO:0000259" key="2">
    <source>
        <dbReference type="Pfam" id="PF20247"/>
    </source>
</evidence>
<reference evidence="3 4" key="1">
    <citation type="submission" date="2018-03" db="EMBL/GenBank/DDBJ databases">
        <title>Draft Genome Sequences of the Obligatory Marine Myxobacteria Enhygromyxa salina SWB007.</title>
        <authorList>
            <person name="Poehlein A."/>
            <person name="Moghaddam J.A."/>
            <person name="Harms H."/>
            <person name="Alanjari M."/>
            <person name="Koenig G.M."/>
            <person name="Daniel R."/>
            <person name="Schaeberle T.F."/>
        </authorList>
    </citation>
    <scope>NUCLEOTIDE SEQUENCE [LARGE SCALE GENOMIC DNA]</scope>
    <source>
        <strain evidence="3 4">SWB007</strain>
    </source>
</reference>
<feature type="region of interest" description="Disordered" evidence="1">
    <location>
        <begin position="64"/>
        <end position="91"/>
    </location>
</feature>
<dbReference type="Proteomes" id="UP000238823">
    <property type="component" value="Unassembled WGS sequence"/>
</dbReference>
<evidence type="ECO:0000313" key="4">
    <source>
        <dbReference type="Proteomes" id="UP000238823"/>
    </source>
</evidence>
<dbReference type="AlphaFoldDB" id="A0A2S9YTD4"/>
<evidence type="ECO:0000313" key="3">
    <source>
        <dbReference type="EMBL" id="PRQ08292.1"/>
    </source>
</evidence>
<gene>
    <name evidence="3" type="ORF">ENSA7_19150</name>
</gene>
<dbReference type="Pfam" id="PF20247">
    <property type="entry name" value="DUF6602"/>
    <property type="match status" value="1"/>
</dbReference>
<feature type="domain" description="DUF6602" evidence="2">
    <location>
        <begin position="128"/>
        <end position="226"/>
    </location>
</feature>
<dbReference type="EMBL" id="PVNL01000042">
    <property type="protein sequence ID" value="PRQ08292.1"/>
    <property type="molecule type" value="Genomic_DNA"/>
</dbReference>
<sequence>MGATRLQKVHEVASGGCQRTFSIHRQEILSSSLSTTPDGRFSAIASDYGGKRWGPVVGWLMSRRAKKKERATTRSSGIKPPPLPDTSKWKPRTKVSHRLSTAFQGQCAASEELIRLRAMLERQFNIDNYDSGPGVEDVIREEFRRLVPSRYSIRPGVIIDQRGYTSGDFDLVLFNDFWFTAVKSGATSDSRRFHLPYEGVYGVVEVKQTLTWASFDEGMAKLVTAHRLYRPFTGAHRQTENREGSSCDHGLTNPLYSAIVATGLADNVNINEVANRFFDICKTLGRLDVVRAICVLGHGTVFWGCRHPNGDIAPALFMNEDLCYPIVPMFFASQKGRGSALYYLMYNLLQHLYHSILGPEDLAALYGGTYKVMVPAASEIALQPDPKWLEKYANPCPH</sequence>
<comment type="caution">
    <text evidence="3">The sequence shown here is derived from an EMBL/GenBank/DDBJ whole genome shotgun (WGS) entry which is preliminary data.</text>
</comment>
<name>A0A2S9YTD4_9BACT</name>